<dbReference type="STRING" id="1121291.SAMN02745134_00803"/>
<evidence type="ECO:0000313" key="3">
    <source>
        <dbReference type="Proteomes" id="UP000192468"/>
    </source>
</evidence>
<organism evidence="2 3">
    <name type="scientific">Clostridium acidisoli DSM 12555</name>
    <dbReference type="NCBI Taxonomy" id="1121291"/>
    <lineage>
        <taxon>Bacteria</taxon>
        <taxon>Bacillati</taxon>
        <taxon>Bacillota</taxon>
        <taxon>Clostridia</taxon>
        <taxon>Eubacteriales</taxon>
        <taxon>Clostridiaceae</taxon>
        <taxon>Clostridium</taxon>
    </lineage>
</organism>
<dbReference type="AlphaFoldDB" id="A0A1W1X5V4"/>
<dbReference type="Proteomes" id="UP000192468">
    <property type="component" value="Unassembled WGS sequence"/>
</dbReference>
<sequence>MKEKLNKLLKKTVFNDIFVMEIVFLIGMFVIVFTNFRVNLYFGLYFLGVIFIAYSIFLYKFSKKRGEK</sequence>
<protein>
    <submittedName>
        <fullName evidence="2">Uncharacterized protein</fullName>
    </submittedName>
</protein>
<dbReference type="RefSeq" id="WP_084113963.1">
    <property type="nucleotide sequence ID" value="NZ_FWXH01000002.1"/>
</dbReference>
<feature type="transmembrane region" description="Helical" evidence="1">
    <location>
        <begin position="12"/>
        <end position="34"/>
    </location>
</feature>
<evidence type="ECO:0000256" key="1">
    <source>
        <dbReference type="SAM" id="Phobius"/>
    </source>
</evidence>
<dbReference type="EMBL" id="FWXH01000002">
    <property type="protein sequence ID" value="SMC19339.1"/>
    <property type="molecule type" value="Genomic_DNA"/>
</dbReference>
<dbReference type="OrthoDB" id="1956362at2"/>
<keyword evidence="1" id="KW-1133">Transmembrane helix</keyword>
<feature type="transmembrane region" description="Helical" evidence="1">
    <location>
        <begin position="40"/>
        <end position="59"/>
    </location>
</feature>
<keyword evidence="3" id="KW-1185">Reference proteome</keyword>
<keyword evidence="1" id="KW-0472">Membrane</keyword>
<proteinExistence type="predicted"/>
<name>A0A1W1X5V4_9CLOT</name>
<gene>
    <name evidence="2" type="ORF">SAMN02745134_00803</name>
</gene>
<evidence type="ECO:0000313" key="2">
    <source>
        <dbReference type="EMBL" id="SMC19339.1"/>
    </source>
</evidence>
<reference evidence="2 3" key="1">
    <citation type="submission" date="2017-04" db="EMBL/GenBank/DDBJ databases">
        <authorList>
            <person name="Afonso C.L."/>
            <person name="Miller P.J."/>
            <person name="Scott M.A."/>
            <person name="Spackman E."/>
            <person name="Goraichik I."/>
            <person name="Dimitrov K.M."/>
            <person name="Suarez D.L."/>
            <person name="Swayne D.E."/>
        </authorList>
    </citation>
    <scope>NUCLEOTIDE SEQUENCE [LARGE SCALE GENOMIC DNA]</scope>
    <source>
        <strain evidence="2 3">DSM 12555</strain>
    </source>
</reference>
<accession>A0A1W1X5V4</accession>
<keyword evidence="1" id="KW-0812">Transmembrane</keyword>